<accession>A0A1I2EYB3</accession>
<protein>
    <submittedName>
        <fullName evidence="1">Fe-S cluster assembly iron-binding protein IscA</fullName>
    </submittedName>
</protein>
<dbReference type="InterPro" id="IPR035903">
    <property type="entry name" value="HesB-like_dom_sf"/>
</dbReference>
<dbReference type="Proteomes" id="UP000198855">
    <property type="component" value="Unassembled WGS sequence"/>
</dbReference>
<dbReference type="AlphaFoldDB" id="A0A1I2EYB3"/>
<organism evidence="1 2">
    <name type="scientific">Paenibacillus catalpae</name>
    <dbReference type="NCBI Taxonomy" id="1045775"/>
    <lineage>
        <taxon>Bacteria</taxon>
        <taxon>Bacillati</taxon>
        <taxon>Bacillota</taxon>
        <taxon>Bacilli</taxon>
        <taxon>Bacillales</taxon>
        <taxon>Paenibacillaceae</taxon>
        <taxon>Paenibacillus</taxon>
    </lineage>
</organism>
<evidence type="ECO:0000313" key="2">
    <source>
        <dbReference type="Proteomes" id="UP000198855"/>
    </source>
</evidence>
<dbReference type="OrthoDB" id="2616722at2"/>
<reference evidence="2" key="1">
    <citation type="submission" date="2016-10" db="EMBL/GenBank/DDBJ databases">
        <authorList>
            <person name="Varghese N."/>
            <person name="Submissions S."/>
        </authorList>
    </citation>
    <scope>NUCLEOTIDE SEQUENCE [LARGE SCALE GENOMIC DNA]</scope>
    <source>
        <strain evidence="2">CGMCC 1.10784</strain>
    </source>
</reference>
<sequence>MNVKITRNAAKVLKLELDKPENEGKKLRVYVTHAHGDHAHYGMAIDEPNEKDVVVSTDKEIDVILEKDNDFLDGVRIDYFYTPEEGFAVTNPSKGNNGEH</sequence>
<evidence type="ECO:0000313" key="1">
    <source>
        <dbReference type="EMBL" id="SFE97230.1"/>
    </source>
</evidence>
<dbReference type="SUPFAM" id="SSF89360">
    <property type="entry name" value="HesB-like domain"/>
    <property type="match status" value="1"/>
</dbReference>
<proteinExistence type="predicted"/>
<name>A0A1I2EYB3_9BACL</name>
<dbReference type="RefSeq" id="WP_091188725.1">
    <property type="nucleotide sequence ID" value="NZ_FOMT01000005.1"/>
</dbReference>
<dbReference type="EMBL" id="FOMT01000005">
    <property type="protein sequence ID" value="SFE97230.1"/>
    <property type="molecule type" value="Genomic_DNA"/>
</dbReference>
<gene>
    <name evidence="1" type="ORF">SAMN05216378_4551</name>
</gene>
<dbReference type="Gene3D" id="2.60.300.12">
    <property type="entry name" value="HesB-like domain"/>
    <property type="match status" value="1"/>
</dbReference>
<keyword evidence="2" id="KW-1185">Reference proteome</keyword>
<dbReference type="STRING" id="1045775.SAMN05216378_4551"/>